<evidence type="ECO:0000313" key="2">
    <source>
        <dbReference type="EMBL" id="EME30252.1"/>
    </source>
</evidence>
<dbReference type="GeneID" id="17088994"/>
<gene>
    <name evidence="2" type="ORF">Gasu_24040</name>
</gene>
<dbReference type="Gramene" id="EME30252">
    <property type="protein sequence ID" value="EME30252"/>
    <property type="gene ID" value="Gasu_24040"/>
</dbReference>
<keyword evidence="1" id="KW-1133">Transmembrane helix</keyword>
<dbReference type="OrthoDB" id="10393434at2759"/>
<reference evidence="3" key="1">
    <citation type="journal article" date="2013" name="Science">
        <title>Gene transfer from bacteria and archaea facilitated evolution of an extremophilic eukaryote.</title>
        <authorList>
            <person name="Schonknecht G."/>
            <person name="Chen W.H."/>
            <person name="Ternes C.M."/>
            <person name="Barbier G.G."/>
            <person name="Shrestha R.P."/>
            <person name="Stanke M."/>
            <person name="Brautigam A."/>
            <person name="Baker B.J."/>
            <person name="Banfield J.F."/>
            <person name="Garavito R.M."/>
            <person name="Carr K."/>
            <person name="Wilkerson C."/>
            <person name="Rensing S.A."/>
            <person name="Gagneul D."/>
            <person name="Dickenson N.E."/>
            <person name="Oesterhelt C."/>
            <person name="Lercher M.J."/>
            <person name="Weber A.P."/>
        </authorList>
    </citation>
    <scope>NUCLEOTIDE SEQUENCE [LARGE SCALE GENOMIC DNA]</scope>
    <source>
        <strain evidence="3">074W</strain>
    </source>
</reference>
<sequence>MVVRRCLKPSPILGALCFLFTLWWFICDFAVGVNEQYSFRVEHSFDLGHTWLPRGRIHLPLKQETLGTVKPVEINLTSTEIDNLMQLALENQLYFIRATKTPFSELQHPVWLTTSYRACRLVEQSFRELFLVYLDANLEWIGLGAGYPLHGVCNYSRDGLSRREAFGKLLGYWQVKTPQFPKVALGRKETVQEVSVTGEQSFIEKNVRIAFVFRSF</sequence>
<dbReference type="RefSeq" id="XP_005706772.1">
    <property type="nucleotide sequence ID" value="XM_005706715.1"/>
</dbReference>
<feature type="transmembrane region" description="Helical" evidence="1">
    <location>
        <begin position="12"/>
        <end position="33"/>
    </location>
</feature>
<keyword evidence="1" id="KW-0812">Transmembrane</keyword>
<protein>
    <submittedName>
        <fullName evidence="2">Uncharacterized protein</fullName>
    </submittedName>
</protein>
<keyword evidence="1" id="KW-0472">Membrane</keyword>
<dbReference type="EMBL" id="KB454501">
    <property type="protein sequence ID" value="EME30252.1"/>
    <property type="molecule type" value="Genomic_DNA"/>
</dbReference>
<keyword evidence="3" id="KW-1185">Reference proteome</keyword>
<evidence type="ECO:0000256" key="1">
    <source>
        <dbReference type="SAM" id="Phobius"/>
    </source>
</evidence>
<name>M2XJG1_GALSU</name>
<proteinExistence type="predicted"/>
<dbReference type="CDD" id="cd22209">
    <property type="entry name" value="EMC10"/>
    <property type="match status" value="1"/>
</dbReference>
<dbReference type="AlphaFoldDB" id="M2XJG1"/>
<organism evidence="2 3">
    <name type="scientific">Galdieria sulphuraria</name>
    <name type="common">Red alga</name>
    <dbReference type="NCBI Taxonomy" id="130081"/>
    <lineage>
        <taxon>Eukaryota</taxon>
        <taxon>Rhodophyta</taxon>
        <taxon>Bangiophyceae</taxon>
        <taxon>Galdieriales</taxon>
        <taxon>Galdieriaceae</taxon>
        <taxon>Galdieria</taxon>
    </lineage>
</organism>
<accession>M2XJG1</accession>
<dbReference type="Proteomes" id="UP000030680">
    <property type="component" value="Unassembled WGS sequence"/>
</dbReference>
<evidence type="ECO:0000313" key="3">
    <source>
        <dbReference type="Proteomes" id="UP000030680"/>
    </source>
</evidence>